<gene>
    <name evidence="1" type="ORF">EVAR_92305_1</name>
</gene>
<sequence length="117" mass="13401">MRRPEAISYSEPTYTIIPSGKHSSPTCPWQKPLQQIKKTASQPRANRCNNVQDRQRSFNEIMGEENTSQPPTCTEVVTLDGFFMLQLIKEVPKHFDIFPEKSPNGGKIERDNDLCCF</sequence>
<comment type="caution">
    <text evidence="1">The sequence shown here is derived from an EMBL/GenBank/DDBJ whole genome shotgun (WGS) entry which is preliminary data.</text>
</comment>
<dbReference type="EMBL" id="BGZK01002833">
    <property type="protein sequence ID" value="GBP96771.1"/>
    <property type="molecule type" value="Genomic_DNA"/>
</dbReference>
<accession>A0A4C2A7D9</accession>
<proteinExistence type="predicted"/>
<dbReference type="Proteomes" id="UP000299102">
    <property type="component" value="Unassembled WGS sequence"/>
</dbReference>
<evidence type="ECO:0000313" key="1">
    <source>
        <dbReference type="EMBL" id="GBP96771.1"/>
    </source>
</evidence>
<keyword evidence="2" id="KW-1185">Reference proteome</keyword>
<reference evidence="1 2" key="1">
    <citation type="journal article" date="2019" name="Commun. Biol.">
        <title>The bagworm genome reveals a unique fibroin gene that provides high tensile strength.</title>
        <authorList>
            <person name="Kono N."/>
            <person name="Nakamura H."/>
            <person name="Ohtoshi R."/>
            <person name="Tomita M."/>
            <person name="Numata K."/>
            <person name="Arakawa K."/>
        </authorList>
    </citation>
    <scope>NUCLEOTIDE SEQUENCE [LARGE SCALE GENOMIC DNA]</scope>
</reference>
<protein>
    <submittedName>
        <fullName evidence="1">Uncharacterized protein</fullName>
    </submittedName>
</protein>
<organism evidence="1 2">
    <name type="scientific">Eumeta variegata</name>
    <name type="common">Bagworm moth</name>
    <name type="synonym">Eumeta japonica</name>
    <dbReference type="NCBI Taxonomy" id="151549"/>
    <lineage>
        <taxon>Eukaryota</taxon>
        <taxon>Metazoa</taxon>
        <taxon>Ecdysozoa</taxon>
        <taxon>Arthropoda</taxon>
        <taxon>Hexapoda</taxon>
        <taxon>Insecta</taxon>
        <taxon>Pterygota</taxon>
        <taxon>Neoptera</taxon>
        <taxon>Endopterygota</taxon>
        <taxon>Lepidoptera</taxon>
        <taxon>Glossata</taxon>
        <taxon>Ditrysia</taxon>
        <taxon>Tineoidea</taxon>
        <taxon>Psychidae</taxon>
        <taxon>Oiketicinae</taxon>
        <taxon>Eumeta</taxon>
    </lineage>
</organism>
<name>A0A4C2A7D9_EUMVA</name>
<evidence type="ECO:0000313" key="2">
    <source>
        <dbReference type="Proteomes" id="UP000299102"/>
    </source>
</evidence>
<dbReference type="AlphaFoldDB" id="A0A4C2A7D9"/>